<dbReference type="InterPro" id="IPR018022">
    <property type="entry name" value="IPT"/>
</dbReference>
<dbReference type="InterPro" id="IPR039657">
    <property type="entry name" value="Dimethylallyltransferase"/>
</dbReference>
<proteinExistence type="inferred from homology"/>
<dbReference type="EMBL" id="PCRF01000170">
    <property type="protein sequence ID" value="PIP16227.1"/>
    <property type="molecule type" value="Genomic_DNA"/>
</dbReference>
<dbReference type="PANTHER" id="PTHR11088">
    <property type="entry name" value="TRNA DIMETHYLALLYLTRANSFERASE"/>
    <property type="match status" value="1"/>
</dbReference>
<evidence type="ECO:0000256" key="3">
    <source>
        <dbReference type="ARBA" id="ARBA00005842"/>
    </source>
</evidence>
<evidence type="ECO:0000256" key="1">
    <source>
        <dbReference type="ARBA" id="ARBA00001946"/>
    </source>
</evidence>
<dbReference type="SUPFAM" id="SSF52540">
    <property type="entry name" value="P-loop containing nucleoside triphosphate hydrolases"/>
    <property type="match status" value="2"/>
</dbReference>
<dbReference type="AlphaFoldDB" id="A0A2G9YAH7"/>
<evidence type="ECO:0000256" key="13">
    <source>
        <dbReference type="RuleBase" id="RU003784"/>
    </source>
</evidence>
<keyword evidence="10" id="KW-0460">Magnesium</keyword>
<evidence type="ECO:0000256" key="6">
    <source>
        <dbReference type="ARBA" id="ARBA00022679"/>
    </source>
</evidence>
<comment type="caution">
    <text evidence="15">The sequence shown here is derived from an EMBL/GenBank/DDBJ whole genome shotgun (WGS) entry which is preliminary data.</text>
</comment>
<comment type="cofactor">
    <cofactor evidence="1">
        <name>Mg(2+)</name>
        <dbReference type="ChEBI" id="CHEBI:18420"/>
    </cofactor>
</comment>
<evidence type="ECO:0000256" key="5">
    <source>
        <dbReference type="ARBA" id="ARBA00017477"/>
    </source>
</evidence>
<name>A0A2G9YAH7_9BACT</name>
<keyword evidence="9 14" id="KW-0067">ATP-binding</keyword>
<evidence type="ECO:0000256" key="10">
    <source>
        <dbReference type="ARBA" id="ARBA00022842"/>
    </source>
</evidence>
<accession>A0A2G9YAH7</accession>
<feature type="non-terminal residue" evidence="15">
    <location>
        <position position="254"/>
    </location>
</feature>
<evidence type="ECO:0000256" key="4">
    <source>
        <dbReference type="ARBA" id="ARBA00012665"/>
    </source>
</evidence>
<dbReference type="GO" id="GO:0052381">
    <property type="term" value="F:tRNA dimethylallyltransferase activity"/>
    <property type="evidence" value="ECO:0007669"/>
    <property type="project" value="UniProtKB-EC"/>
</dbReference>
<evidence type="ECO:0000256" key="2">
    <source>
        <dbReference type="ARBA" id="ARBA00003213"/>
    </source>
</evidence>
<evidence type="ECO:0000256" key="14">
    <source>
        <dbReference type="RuleBase" id="RU003785"/>
    </source>
</evidence>
<dbReference type="NCBIfam" id="TIGR00174">
    <property type="entry name" value="miaA"/>
    <property type="match status" value="1"/>
</dbReference>
<protein>
    <recommendedName>
        <fullName evidence="5 12">tRNA dimethylallyltransferase</fullName>
        <ecNumber evidence="4 12">2.5.1.75</ecNumber>
    </recommendedName>
</protein>
<dbReference type="GO" id="GO:0005524">
    <property type="term" value="F:ATP binding"/>
    <property type="evidence" value="ECO:0007669"/>
    <property type="project" value="UniProtKB-KW"/>
</dbReference>
<dbReference type="GO" id="GO:0006400">
    <property type="term" value="P:tRNA modification"/>
    <property type="evidence" value="ECO:0007669"/>
    <property type="project" value="TreeGrafter"/>
</dbReference>
<gene>
    <name evidence="15" type="ORF">COX46_03530</name>
</gene>
<reference evidence="15 16" key="1">
    <citation type="submission" date="2017-09" db="EMBL/GenBank/DDBJ databases">
        <title>Depth-based differentiation of microbial function through sediment-hosted aquifers and enrichment of novel symbionts in the deep terrestrial subsurface.</title>
        <authorList>
            <person name="Probst A.J."/>
            <person name="Ladd B."/>
            <person name="Jarett J.K."/>
            <person name="Geller-Mcgrath D.E."/>
            <person name="Sieber C.M."/>
            <person name="Emerson J.B."/>
            <person name="Anantharaman K."/>
            <person name="Thomas B.C."/>
            <person name="Malmstrom R."/>
            <person name="Stieglmeier M."/>
            <person name="Klingl A."/>
            <person name="Woyke T."/>
            <person name="Ryan C.M."/>
            <person name="Banfield J.F."/>
        </authorList>
    </citation>
    <scope>NUCLEOTIDE SEQUENCE [LARGE SCALE GENOMIC DNA]</scope>
    <source>
        <strain evidence="15">CG23_combo_of_CG06-09_8_20_14_all_48_7</strain>
    </source>
</reference>
<comment type="function">
    <text evidence="2 13">Catalyzes the transfer of a dimethylallyl group onto the adenine at position 37 in tRNAs that read codons beginning with uridine, leading to the formation of N6-(dimethylallyl)adenosine (i(6)A).</text>
</comment>
<evidence type="ECO:0000313" key="15">
    <source>
        <dbReference type="EMBL" id="PIP16227.1"/>
    </source>
</evidence>
<dbReference type="InterPro" id="IPR027417">
    <property type="entry name" value="P-loop_NTPase"/>
</dbReference>
<keyword evidence="8 14" id="KW-0547">Nucleotide-binding</keyword>
<evidence type="ECO:0000256" key="9">
    <source>
        <dbReference type="ARBA" id="ARBA00022840"/>
    </source>
</evidence>
<evidence type="ECO:0000256" key="7">
    <source>
        <dbReference type="ARBA" id="ARBA00022694"/>
    </source>
</evidence>
<dbReference type="HAMAP" id="MF_00185">
    <property type="entry name" value="IPP_trans"/>
    <property type="match status" value="1"/>
</dbReference>
<organism evidence="15 16">
    <name type="scientific">bacterium (Candidatus Ratteibacteria) CG23_combo_of_CG06-09_8_20_14_all_48_7</name>
    <dbReference type="NCBI Taxonomy" id="2014292"/>
    <lineage>
        <taxon>Bacteria</taxon>
        <taxon>Candidatus Ratteibacteria</taxon>
    </lineage>
</organism>
<evidence type="ECO:0000256" key="11">
    <source>
        <dbReference type="ARBA" id="ARBA00049563"/>
    </source>
</evidence>
<dbReference type="Gene3D" id="1.10.20.140">
    <property type="match status" value="1"/>
</dbReference>
<keyword evidence="7 12" id="KW-0819">tRNA processing</keyword>
<comment type="catalytic activity">
    <reaction evidence="11 12">
        <text>adenosine(37) in tRNA + dimethylallyl diphosphate = N(6)-dimethylallyladenosine(37) in tRNA + diphosphate</text>
        <dbReference type="Rhea" id="RHEA:26482"/>
        <dbReference type="Rhea" id="RHEA-COMP:10162"/>
        <dbReference type="Rhea" id="RHEA-COMP:10375"/>
        <dbReference type="ChEBI" id="CHEBI:33019"/>
        <dbReference type="ChEBI" id="CHEBI:57623"/>
        <dbReference type="ChEBI" id="CHEBI:74411"/>
        <dbReference type="ChEBI" id="CHEBI:74415"/>
        <dbReference type="EC" id="2.5.1.75"/>
    </reaction>
</comment>
<keyword evidence="6 14" id="KW-0808">Transferase</keyword>
<evidence type="ECO:0000313" key="16">
    <source>
        <dbReference type="Proteomes" id="UP000230392"/>
    </source>
</evidence>
<comment type="similarity">
    <text evidence="3 14">Belongs to the IPP transferase family.</text>
</comment>
<evidence type="ECO:0000256" key="12">
    <source>
        <dbReference type="RuleBase" id="RU003783"/>
    </source>
</evidence>
<dbReference type="Gene3D" id="3.40.50.300">
    <property type="entry name" value="P-loop containing nucleotide triphosphate hydrolases"/>
    <property type="match status" value="1"/>
</dbReference>
<dbReference type="Pfam" id="PF01715">
    <property type="entry name" value="IPPT"/>
    <property type="match status" value="1"/>
</dbReference>
<sequence>MNEACLILCGPTGTGKSELALLLAQKANAEIISADAFQVYRGLDIGTAKPTLQERQKVPHHLIDCLSPKERANAHWYAKKVRSLIPEIMARGNVPLIVGGSGLYIKAVLEWFFEVPDEAEIMGVRKKLQNLTPEEMYCYVTQYDPESARRIHPNDTYRLRRALEVYFATGKPISLLQQDNALFPYPFYLLGIYRTREELYRRIEERVENIFASDFPEEVKNLKQRYDFSLPAFGAIGYRETADYLSGEMSLTQT</sequence>
<dbReference type="EC" id="2.5.1.75" evidence="4 12"/>
<evidence type="ECO:0000256" key="8">
    <source>
        <dbReference type="ARBA" id="ARBA00022741"/>
    </source>
</evidence>
<dbReference type="PANTHER" id="PTHR11088:SF60">
    <property type="entry name" value="TRNA DIMETHYLALLYLTRANSFERASE"/>
    <property type="match status" value="1"/>
</dbReference>
<dbReference type="Proteomes" id="UP000230392">
    <property type="component" value="Unassembled WGS sequence"/>
</dbReference>